<keyword evidence="3" id="KW-1185">Reference proteome</keyword>
<evidence type="ECO:0000313" key="3">
    <source>
        <dbReference type="Proteomes" id="UP001200022"/>
    </source>
</evidence>
<dbReference type="PANTHER" id="PTHR43777:SF1">
    <property type="entry name" value="MOLYBDENUM COFACTOR CYTIDYLYLTRANSFERASE"/>
    <property type="match status" value="1"/>
</dbReference>
<dbReference type="Proteomes" id="UP001200022">
    <property type="component" value="Unassembled WGS sequence"/>
</dbReference>
<dbReference type="InterPro" id="IPR029044">
    <property type="entry name" value="Nucleotide-diphossugar_trans"/>
</dbReference>
<dbReference type="Gene3D" id="3.90.550.10">
    <property type="entry name" value="Spore Coat Polysaccharide Biosynthesis Protein SpsA, Chain A"/>
    <property type="match status" value="1"/>
</dbReference>
<evidence type="ECO:0000259" key="1">
    <source>
        <dbReference type="Pfam" id="PF12804"/>
    </source>
</evidence>
<evidence type="ECO:0000313" key="2">
    <source>
        <dbReference type="EMBL" id="MCF7560477.1"/>
    </source>
</evidence>
<dbReference type="CDD" id="cd04182">
    <property type="entry name" value="GT_2_like_f"/>
    <property type="match status" value="1"/>
</dbReference>
<accession>A0ABS9II82</accession>
<organism evidence="2 3">
    <name type="scientific">Flaviramulus multivorans</name>
    <dbReference type="NCBI Taxonomy" id="1304750"/>
    <lineage>
        <taxon>Bacteria</taxon>
        <taxon>Pseudomonadati</taxon>
        <taxon>Bacteroidota</taxon>
        <taxon>Flavobacteriia</taxon>
        <taxon>Flavobacteriales</taxon>
        <taxon>Flavobacteriaceae</taxon>
        <taxon>Flaviramulus</taxon>
    </lineage>
</organism>
<comment type="caution">
    <text evidence="2">The sequence shown here is derived from an EMBL/GenBank/DDBJ whole genome shotgun (WGS) entry which is preliminary data.</text>
</comment>
<name>A0ABS9II82_9FLAO</name>
<gene>
    <name evidence="2" type="ORF">L3X39_07495</name>
</gene>
<dbReference type="EMBL" id="JAKKDV010000002">
    <property type="protein sequence ID" value="MCF7560477.1"/>
    <property type="molecule type" value="Genomic_DNA"/>
</dbReference>
<dbReference type="Pfam" id="PF12804">
    <property type="entry name" value="NTP_transf_3"/>
    <property type="match status" value="1"/>
</dbReference>
<dbReference type="SUPFAM" id="SSF53448">
    <property type="entry name" value="Nucleotide-diphospho-sugar transferases"/>
    <property type="match status" value="1"/>
</dbReference>
<protein>
    <submittedName>
        <fullName evidence="2">Nucleotidyltransferase family protein</fullName>
    </submittedName>
</protein>
<dbReference type="RefSeq" id="WP_237231154.1">
    <property type="nucleotide sequence ID" value="NZ_JAKKDV010000002.1"/>
</dbReference>
<dbReference type="InterPro" id="IPR025877">
    <property type="entry name" value="MobA-like_NTP_Trfase"/>
</dbReference>
<proteinExistence type="predicted"/>
<dbReference type="PANTHER" id="PTHR43777">
    <property type="entry name" value="MOLYBDENUM COFACTOR CYTIDYLYLTRANSFERASE"/>
    <property type="match status" value="1"/>
</dbReference>
<reference evidence="2 3" key="1">
    <citation type="submission" date="2022-01" db="EMBL/GenBank/DDBJ databases">
        <title>Draft genome sequence of Sabulilitoribacter multivorans KCTC 32326.</title>
        <authorList>
            <person name="Oh J.-S."/>
        </authorList>
    </citation>
    <scope>NUCLEOTIDE SEQUENCE [LARGE SCALE GENOMIC DNA]</scope>
    <source>
        <strain evidence="2 3">M-M16</strain>
    </source>
</reference>
<feature type="domain" description="MobA-like NTP transferase" evidence="1">
    <location>
        <begin position="6"/>
        <end position="167"/>
    </location>
</feature>
<sequence length="197" mass="21688">MKHISVIILAAGSASRMGSVKQLLPFKNETLLQAVIKNALDSNVDKVFCVLGANAKTIINKIQSEEVAFVINSNWKEGLSSSIKAGVKHIQSLNTSTNAILFLLADQPNVDSHYINKLIKLYKSEAKIVASNYGNVNGVPAIFPSMYFKNLLKLKGDKGAKFLLNNADKNIVSLELKSSQILIDIDTPEDYRQFLNH</sequence>